<protein>
    <recommendedName>
        <fullName evidence="3">RRM domain-containing protein</fullName>
    </recommendedName>
</protein>
<reference evidence="1 2" key="1">
    <citation type="journal article" date="2018" name="Front. Plant Sci.">
        <title>Red Clover (Trifolium pratense) and Zigzag Clover (T. medium) - A Picture of Genomic Similarities and Differences.</title>
        <authorList>
            <person name="Dluhosova J."/>
            <person name="Istvanek J."/>
            <person name="Nedelnik J."/>
            <person name="Repkova J."/>
        </authorList>
    </citation>
    <scope>NUCLEOTIDE SEQUENCE [LARGE SCALE GENOMIC DNA]</scope>
    <source>
        <strain evidence="2">cv. 10/8</strain>
        <tissue evidence="1">Leaf</tissue>
    </source>
</reference>
<sequence length="75" mass="9053">MGDDDQDWQTVRRRHRQDNNRFGAKALFNAFHYYGDIMEVVIPAKRDKGGRRFGFARFDRVNDPRQFEYELDNII</sequence>
<name>A0A392RI61_9FABA</name>
<dbReference type="SUPFAM" id="SSF54928">
    <property type="entry name" value="RNA-binding domain, RBD"/>
    <property type="match status" value="1"/>
</dbReference>
<feature type="non-terminal residue" evidence="1">
    <location>
        <position position="75"/>
    </location>
</feature>
<comment type="caution">
    <text evidence="1">The sequence shown here is derived from an EMBL/GenBank/DDBJ whole genome shotgun (WGS) entry which is preliminary data.</text>
</comment>
<dbReference type="Proteomes" id="UP000265520">
    <property type="component" value="Unassembled WGS sequence"/>
</dbReference>
<accession>A0A392RI61</accession>
<dbReference type="InterPro" id="IPR035979">
    <property type="entry name" value="RBD_domain_sf"/>
</dbReference>
<proteinExistence type="predicted"/>
<evidence type="ECO:0000313" key="2">
    <source>
        <dbReference type="Proteomes" id="UP000265520"/>
    </source>
</evidence>
<dbReference type="AlphaFoldDB" id="A0A392RI61"/>
<evidence type="ECO:0008006" key="3">
    <source>
        <dbReference type="Google" id="ProtNLM"/>
    </source>
</evidence>
<evidence type="ECO:0000313" key="1">
    <source>
        <dbReference type="EMBL" id="MCI35506.1"/>
    </source>
</evidence>
<organism evidence="1 2">
    <name type="scientific">Trifolium medium</name>
    <dbReference type="NCBI Taxonomy" id="97028"/>
    <lineage>
        <taxon>Eukaryota</taxon>
        <taxon>Viridiplantae</taxon>
        <taxon>Streptophyta</taxon>
        <taxon>Embryophyta</taxon>
        <taxon>Tracheophyta</taxon>
        <taxon>Spermatophyta</taxon>
        <taxon>Magnoliopsida</taxon>
        <taxon>eudicotyledons</taxon>
        <taxon>Gunneridae</taxon>
        <taxon>Pentapetalae</taxon>
        <taxon>rosids</taxon>
        <taxon>fabids</taxon>
        <taxon>Fabales</taxon>
        <taxon>Fabaceae</taxon>
        <taxon>Papilionoideae</taxon>
        <taxon>50 kb inversion clade</taxon>
        <taxon>NPAAA clade</taxon>
        <taxon>Hologalegina</taxon>
        <taxon>IRL clade</taxon>
        <taxon>Trifolieae</taxon>
        <taxon>Trifolium</taxon>
    </lineage>
</organism>
<dbReference type="EMBL" id="LXQA010224054">
    <property type="protein sequence ID" value="MCI35506.1"/>
    <property type="molecule type" value="Genomic_DNA"/>
</dbReference>
<dbReference type="GO" id="GO:0003676">
    <property type="term" value="F:nucleic acid binding"/>
    <property type="evidence" value="ECO:0007669"/>
    <property type="project" value="InterPro"/>
</dbReference>
<keyword evidence="2" id="KW-1185">Reference proteome</keyword>